<dbReference type="AlphaFoldDB" id="A0A7X2ZD34"/>
<comment type="caution">
    <text evidence="1">The sequence shown here is derived from an EMBL/GenBank/DDBJ whole genome shotgun (WGS) entry which is preliminary data.</text>
</comment>
<dbReference type="EMBL" id="WNZX01000011">
    <property type="protein sequence ID" value="MUG71911.1"/>
    <property type="molecule type" value="Genomic_DNA"/>
</dbReference>
<dbReference type="PANTHER" id="PTHR40053">
    <property type="entry name" value="SPORULATION-CONTROL PROTEIN SPO0M"/>
    <property type="match status" value="1"/>
</dbReference>
<protein>
    <submittedName>
        <fullName evidence="1">Sporulation protein SpoOM</fullName>
    </submittedName>
</protein>
<dbReference type="InterPro" id="IPR009776">
    <property type="entry name" value="Spore_0_M"/>
</dbReference>
<dbReference type="PANTHER" id="PTHR40053:SF1">
    <property type="entry name" value="SPORULATION-CONTROL PROTEIN SPO0M"/>
    <property type="match status" value="1"/>
</dbReference>
<organism evidence="1 2">
    <name type="scientific">Paenibacillus validus</name>
    <dbReference type="NCBI Taxonomy" id="44253"/>
    <lineage>
        <taxon>Bacteria</taxon>
        <taxon>Bacillati</taxon>
        <taxon>Bacillota</taxon>
        <taxon>Bacilli</taxon>
        <taxon>Bacillales</taxon>
        <taxon>Paenibacillaceae</taxon>
        <taxon>Paenibacillus</taxon>
    </lineage>
</organism>
<dbReference type="Proteomes" id="UP000450917">
    <property type="component" value="Unassembled WGS sequence"/>
</dbReference>
<reference evidence="1 2" key="1">
    <citation type="submission" date="2019-11" db="EMBL/GenBank/DDBJ databases">
        <title>Draft genome sequences of five Paenibacillus species of dairy origin.</title>
        <authorList>
            <person name="Olajide A.M."/>
            <person name="Chen S."/>
            <person name="Lapointe G."/>
        </authorList>
    </citation>
    <scope>NUCLEOTIDE SEQUENCE [LARGE SCALE GENOMIC DNA]</scope>
    <source>
        <strain evidence="1 2">2CS3</strain>
    </source>
</reference>
<dbReference type="Pfam" id="PF07070">
    <property type="entry name" value="Spo0M"/>
    <property type="match status" value="1"/>
</dbReference>
<accession>A0A7X2ZD34</accession>
<name>A0A7X2ZD34_9BACL</name>
<dbReference type="RefSeq" id="WP_155614937.1">
    <property type="nucleotide sequence ID" value="NZ_WNZX01000011.1"/>
</dbReference>
<proteinExistence type="predicted"/>
<gene>
    <name evidence="1" type="ORF">GNP93_14660</name>
</gene>
<sequence length="257" mass="29092">MSFFKKMLASVGIGSAKVDTELDSSQVSVGGAISGVVRVQGGSTEQQVDRIYLYIKTSYVKEENDHKVTREAEIGKFLLTDAFLLRPDERKEIPFSFRLPEQTPVTLRNAPVWVETGLDIEMAVNPTDRDYIQVTPSQEMQTVLDALDVLGFRLREVENEYAPRLGGRLPFVQEFEFVPTTHFRGKLDELEMLFFPKGGDLELFLQIDRRARGLRGMFAEELGLDESFVRLTIPGSELRYGAQTVASKLKELISRYS</sequence>
<evidence type="ECO:0000313" key="1">
    <source>
        <dbReference type="EMBL" id="MUG71911.1"/>
    </source>
</evidence>
<keyword evidence="2" id="KW-1185">Reference proteome</keyword>
<evidence type="ECO:0000313" key="2">
    <source>
        <dbReference type="Proteomes" id="UP000450917"/>
    </source>
</evidence>